<dbReference type="Proteomes" id="UP001180020">
    <property type="component" value="Unassembled WGS sequence"/>
</dbReference>
<dbReference type="EMBL" id="JAUJYO010000005">
    <property type="protein sequence ID" value="KAK1317211.1"/>
    <property type="molecule type" value="Genomic_DNA"/>
</dbReference>
<dbReference type="PROSITE" id="PS01074">
    <property type="entry name" value="TERPENE_SYNTHASES"/>
    <property type="match status" value="1"/>
</dbReference>
<dbReference type="InterPro" id="IPR032697">
    <property type="entry name" value="SQ_cyclase_N"/>
</dbReference>
<dbReference type="InterPro" id="IPR032696">
    <property type="entry name" value="SQ_cyclase_C"/>
</dbReference>
<evidence type="ECO:0000259" key="6">
    <source>
        <dbReference type="Pfam" id="PF13249"/>
    </source>
</evidence>
<dbReference type="Gene3D" id="1.50.10.20">
    <property type="match status" value="2"/>
</dbReference>
<dbReference type="PANTHER" id="PTHR11764:SF20">
    <property type="entry name" value="LANOSTEROL SYNTHASE"/>
    <property type="match status" value="1"/>
</dbReference>
<dbReference type="PANTHER" id="PTHR11764">
    <property type="entry name" value="TERPENE CYCLASE/MUTASE FAMILY MEMBER"/>
    <property type="match status" value="1"/>
</dbReference>
<name>A0AAV9EU40_ACOCL</name>
<dbReference type="InterPro" id="IPR018333">
    <property type="entry name" value="Squalene_cyclase"/>
</dbReference>
<dbReference type="GO" id="GO:0016871">
    <property type="term" value="F:cycloartenol synthase activity"/>
    <property type="evidence" value="ECO:0007669"/>
    <property type="project" value="UniProtKB-EC"/>
</dbReference>
<proteinExistence type="inferred from homology"/>
<accession>A0AAV9EU40</accession>
<comment type="caution">
    <text evidence="7">The sequence shown here is derived from an EMBL/GenBank/DDBJ whole genome shotgun (WGS) entry which is preliminary data.</text>
</comment>
<feature type="domain" description="Squalene cyclase C-terminal" evidence="5">
    <location>
        <begin position="357"/>
        <end position="617"/>
    </location>
</feature>
<dbReference type="AlphaFoldDB" id="A0AAV9EU40"/>
<sequence length="620" mass="71090">MWRLKIAEGDGPWLTTKNNHVGRQIWEFDPELGTPEERAAVEKARSDFHQNRFSKKQSSDLLMRMQLTKENHVSLKLPQVKVDEIEDVTEEAVTTTLRRAVSFYSTIQAHDGHWPGELSGAMFFSPFMIICLYITEELNNVLSLEHQKEMRRYLYNQQNKDGGWGFHIESPSVMFCSALCYTSLKLLSEKVDDDDNGALEKGRKWILDHGGLVGTPSWGKYSAYMNGLETIQSHRRCGFFLRSFPTIQEDLYYPHPLIQDIVWDFMHKVAEPLYTWWPLSKLREKALQRIMQQMHYEDENSEYVCLAIVEKALYMLSCWVEDRNSDAIKFHLARFPDHLWIAEDGMKVQACGSQSWDAAFAVQAIMSSNLTEEYGSTLMKAHQFLKNSQNNNGGFSTWELTRTYSWMELFNPSEIFGGLMVDYSHVECTSSAVQALALFKKLHPGHCKKEIENCIAKATNFIENVQESDGSWYGFWGVCYTYATWFGIRGLVAAGKTYKSSPAIQKACDFLISKQLDSGGWGESYLSCVNKVYTNLENNRSHLVNTAWAMMALISAGQAEIDPAPLHRAAKLLINSQMENGDFPQQESVGTFNRNCVINYAQFRNIFPIWALGEYRNRVI</sequence>
<gene>
    <name evidence="7" type="primary">OSCPNX1</name>
    <name evidence="7" type="ORF">QJS10_CPA05g02470</name>
</gene>
<dbReference type="EC" id="5.4.99.8" evidence="4"/>
<dbReference type="SUPFAM" id="SSF48239">
    <property type="entry name" value="Terpenoid cyclases/Protein prenyltransferases"/>
    <property type="match status" value="2"/>
</dbReference>
<protein>
    <recommendedName>
        <fullName evidence="4">cycloartenol synthase</fullName>
        <ecNumber evidence="4">5.4.99.8</ecNumber>
    </recommendedName>
</protein>
<dbReference type="Pfam" id="PF13243">
    <property type="entry name" value="SQHop_cyclase_C"/>
    <property type="match status" value="1"/>
</dbReference>
<keyword evidence="8" id="KW-1185">Reference proteome</keyword>
<keyword evidence="2" id="KW-0677">Repeat</keyword>
<reference evidence="7" key="2">
    <citation type="submission" date="2023-06" db="EMBL/GenBank/DDBJ databases">
        <authorList>
            <person name="Ma L."/>
            <person name="Liu K.-W."/>
            <person name="Li Z."/>
            <person name="Hsiao Y.-Y."/>
            <person name="Qi Y."/>
            <person name="Fu T."/>
            <person name="Tang G."/>
            <person name="Zhang D."/>
            <person name="Sun W.-H."/>
            <person name="Liu D.-K."/>
            <person name="Li Y."/>
            <person name="Chen G.-Z."/>
            <person name="Liu X.-D."/>
            <person name="Liao X.-Y."/>
            <person name="Jiang Y.-T."/>
            <person name="Yu X."/>
            <person name="Hao Y."/>
            <person name="Huang J."/>
            <person name="Zhao X.-W."/>
            <person name="Ke S."/>
            <person name="Chen Y.-Y."/>
            <person name="Wu W.-L."/>
            <person name="Hsu J.-L."/>
            <person name="Lin Y.-F."/>
            <person name="Huang M.-D."/>
            <person name="Li C.-Y."/>
            <person name="Huang L."/>
            <person name="Wang Z.-W."/>
            <person name="Zhao X."/>
            <person name="Zhong W.-Y."/>
            <person name="Peng D.-H."/>
            <person name="Ahmad S."/>
            <person name="Lan S."/>
            <person name="Zhang J.-S."/>
            <person name="Tsai W.-C."/>
            <person name="Van De Peer Y."/>
            <person name="Liu Z.-J."/>
        </authorList>
    </citation>
    <scope>NUCLEOTIDE SEQUENCE</scope>
    <source>
        <strain evidence="7">CP</strain>
        <tissue evidence="7">Leaves</tissue>
    </source>
</reference>
<keyword evidence="3" id="KW-0413">Isomerase</keyword>
<feature type="domain" description="Squalene cyclase N-terminal" evidence="6">
    <location>
        <begin position="98"/>
        <end position="221"/>
    </location>
</feature>
<evidence type="ECO:0000259" key="5">
    <source>
        <dbReference type="Pfam" id="PF13243"/>
    </source>
</evidence>
<evidence type="ECO:0000313" key="7">
    <source>
        <dbReference type="EMBL" id="KAK1317211.1"/>
    </source>
</evidence>
<dbReference type="InterPro" id="IPR002365">
    <property type="entry name" value="Terpene_synthase_CS"/>
</dbReference>
<dbReference type="Pfam" id="PF13249">
    <property type="entry name" value="SQHop_cyclase_N"/>
    <property type="match status" value="1"/>
</dbReference>
<evidence type="ECO:0000256" key="2">
    <source>
        <dbReference type="ARBA" id="ARBA00022737"/>
    </source>
</evidence>
<evidence type="ECO:0000256" key="3">
    <source>
        <dbReference type="ARBA" id="ARBA00023235"/>
    </source>
</evidence>
<comment type="similarity">
    <text evidence="1">Belongs to the terpene cyclase/mutase family.</text>
</comment>
<dbReference type="GO" id="GO:0016104">
    <property type="term" value="P:triterpenoid biosynthetic process"/>
    <property type="evidence" value="ECO:0007669"/>
    <property type="project" value="InterPro"/>
</dbReference>
<evidence type="ECO:0000256" key="1">
    <source>
        <dbReference type="ARBA" id="ARBA00009755"/>
    </source>
</evidence>
<dbReference type="InterPro" id="IPR008930">
    <property type="entry name" value="Terpenoid_cyclase/PrenylTrfase"/>
</dbReference>
<evidence type="ECO:0000256" key="4">
    <source>
        <dbReference type="ARBA" id="ARBA00039070"/>
    </source>
</evidence>
<evidence type="ECO:0000313" key="8">
    <source>
        <dbReference type="Proteomes" id="UP001180020"/>
    </source>
</evidence>
<reference evidence="7" key="1">
    <citation type="journal article" date="2023" name="Nat. Commun.">
        <title>Diploid and tetraploid genomes of Acorus and the evolution of monocots.</title>
        <authorList>
            <person name="Ma L."/>
            <person name="Liu K.W."/>
            <person name="Li Z."/>
            <person name="Hsiao Y.Y."/>
            <person name="Qi Y."/>
            <person name="Fu T."/>
            <person name="Tang G.D."/>
            <person name="Zhang D."/>
            <person name="Sun W.H."/>
            <person name="Liu D.K."/>
            <person name="Li Y."/>
            <person name="Chen G.Z."/>
            <person name="Liu X.D."/>
            <person name="Liao X.Y."/>
            <person name="Jiang Y.T."/>
            <person name="Yu X."/>
            <person name="Hao Y."/>
            <person name="Huang J."/>
            <person name="Zhao X.W."/>
            <person name="Ke S."/>
            <person name="Chen Y.Y."/>
            <person name="Wu W.L."/>
            <person name="Hsu J.L."/>
            <person name="Lin Y.F."/>
            <person name="Huang M.D."/>
            <person name="Li C.Y."/>
            <person name="Huang L."/>
            <person name="Wang Z.W."/>
            <person name="Zhao X."/>
            <person name="Zhong W.Y."/>
            <person name="Peng D.H."/>
            <person name="Ahmad S."/>
            <person name="Lan S."/>
            <person name="Zhang J.S."/>
            <person name="Tsai W.C."/>
            <person name="Van de Peer Y."/>
            <person name="Liu Z.J."/>
        </authorList>
    </citation>
    <scope>NUCLEOTIDE SEQUENCE</scope>
    <source>
        <strain evidence="7">CP</strain>
    </source>
</reference>
<organism evidence="7 8">
    <name type="scientific">Acorus calamus</name>
    <name type="common">Sweet flag</name>
    <dbReference type="NCBI Taxonomy" id="4465"/>
    <lineage>
        <taxon>Eukaryota</taxon>
        <taxon>Viridiplantae</taxon>
        <taxon>Streptophyta</taxon>
        <taxon>Embryophyta</taxon>
        <taxon>Tracheophyta</taxon>
        <taxon>Spermatophyta</taxon>
        <taxon>Magnoliopsida</taxon>
        <taxon>Liliopsida</taxon>
        <taxon>Acoraceae</taxon>
        <taxon>Acorus</taxon>
    </lineage>
</organism>
<dbReference type="GO" id="GO:0005811">
    <property type="term" value="C:lipid droplet"/>
    <property type="evidence" value="ECO:0007669"/>
    <property type="project" value="InterPro"/>
</dbReference>